<keyword evidence="7" id="KW-0234">DNA repair</keyword>
<sequence>MTMAVTLETPLARVLGPKTATGMAETLGLHTVRHLLRHYPRRYARRGEQADLADVQVGDRVTVLAQVRSVTTRPMRNRRGSLTEVVVGDGGGRMKLVFFNHRHGQLKVNAWGMFAGTVGEYRGEKQFAHPDMHLIDASDEDTDWARALVPIYPASKDVSSWVIQKSVRLLLGAGGGLAELVEDPLPEEIRARHGLLPLAAALLDIHRPTTTEDVERAEHRLKWDEALTLQLTLAARRRAAALEPGTARPRRPGGLLDAVDAALPFALTEGQRAVGEELAAELDRDQPMHRLLQGEVGSGKTVVALRAMAQVVDAGGQAALLAPTEVLAAQHARGIRQLLGPLGRAGEIDGDPAGTRVTLLTGSLKAAARRTARAEVAEGRAGIVVGTHALLQEGVEFADLGLVVVDEQHRFGVEQRDALRAKGGRPPHVLVMTATPIPRTVAMTVYGDLEISTLRQLPSGRGGVSSSVVPVVERPGWIDRAWERLREEVAAGRQAYVVCPRIGDVTGPGDEPEDADGAPDDEQGRSDRRPPLAVLDVAEALRAGPLAGLRLDVLHGRMTPDEKDAVMRAFATGEIDVLVATTVVEVGVDVPNATVMVVMDADRFGVSQLHQLRGRVARGTHAGLCLLVTDAPSASPTGQRLAAVAATSDGFELARLDLETRREGDVLGAAQSGRRSAIKLLSLLEDEELISQARAEAHALLGTDRGLADHPGLAAEVAALATDERAQWLEKA</sequence>
<dbReference type="STRING" id="1146883.BLASA_3814"/>
<dbReference type="InterPro" id="IPR011545">
    <property type="entry name" value="DEAD/DEAH_box_helicase_dom"/>
</dbReference>
<dbReference type="PANTHER" id="PTHR47964">
    <property type="entry name" value="ATP-DEPENDENT DNA HELICASE HOMOLOG RECG, CHLOROPLASTIC"/>
    <property type="match status" value="1"/>
</dbReference>
<evidence type="ECO:0000256" key="1">
    <source>
        <dbReference type="ARBA" id="ARBA00022741"/>
    </source>
</evidence>
<evidence type="ECO:0000256" key="6">
    <source>
        <dbReference type="ARBA" id="ARBA00023125"/>
    </source>
</evidence>
<dbReference type="CDD" id="cd17992">
    <property type="entry name" value="DEXHc_RecG"/>
    <property type="match status" value="1"/>
</dbReference>
<dbReference type="InterPro" id="IPR001650">
    <property type="entry name" value="Helicase_C-like"/>
</dbReference>
<dbReference type="InterPro" id="IPR027417">
    <property type="entry name" value="P-loop_NTPase"/>
</dbReference>
<dbReference type="SUPFAM" id="SSF52540">
    <property type="entry name" value="P-loop containing nucleoside triphosphate hydrolases"/>
    <property type="match status" value="2"/>
</dbReference>
<keyword evidence="1" id="KW-0547">Nucleotide-binding</keyword>
<name>H6RWM8_BLASD</name>
<keyword evidence="4 12" id="KW-0347">Helicase</keyword>
<feature type="domain" description="Helicase C-terminal" evidence="11">
    <location>
        <begin position="477"/>
        <end position="659"/>
    </location>
</feature>
<keyword evidence="3 12" id="KW-0378">Hydrolase</keyword>
<evidence type="ECO:0000256" key="2">
    <source>
        <dbReference type="ARBA" id="ARBA00022763"/>
    </source>
</evidence>
<evidence type="ECO:0000256" key="5">
    <source>
        <dbReference type="ARBA" id="ARBA00022840"/>
    </source>
</evidence>
<dbReference type="PROSITE" id="PS51194">
    <property type="entry name" value="HELICASE_CTER"/>
    <property type="match status" value="1"/>
</dbReference>
<feature type="compositionally biased region" description="Acidic residues" evidence="9">
    <location>
        <begin position="510"/>
        <end position="521"/>
    </location>
</feature>
<dbReference type="PROSITE" id="PS51192">
    <property type="entry name" value="HELICASE_ATP_BIND_1"/>
    <property type="match status" value="1"/>
</dbReference>
<dbReference type="GO" id="GO:0006281">
    <property type="term" value="P:DNA repair"/>
    <property type="evidence" value="ECO:0007669"/>
    <property type="project" value="UniProtKB-KW"/>
</dbReference>
<dbReference type="Proteomes" id="UP000007517">
    <property type="component" value="Chromosome"/>
</dbReference>
<protein>
    <recommendedName>
        <fullName evidence="8">Probable DNA 3'-5' helicase RecG</fullName>
    </recommendedName>
</protein>
<dbReference type="KEGG" id="bsd:BLASA_3814"/>
<dbReference type="SMART" id="SM00490">
    <property type="entry name" value="HELICc"/>
    <property type="match status" value="1"/>
</dbReference>
<keyword evidence="5" id="KW-0067">ATP-binding</keyword>
<dbReference type="GO" id="GO:0016787">
    <property type="term" value="F:hydrolase activity"/>
    <property type="evidence" value="ECO:0007669"/>
    <property type="project" value="UniProtKB-KW"/>
</dbReference>
<dbReference type="NCBIfam" id="NF008167">
    <property type="entry name" value="PRK10917.2-1"/>
    <property type="match status" value="1"/>
</dbReference>
<evidence type="ECO:0000259" key="11">
    <source>
        <dbReference type="PROSITE" id="PS51194"/>
    </source>
</evidence>
<dbReference type="HOGENOM" id="CLU_005122_7_1_11"/>
<keyword evidence="6" id="KW-0238">DNA-binding</keyword>
<proteinExistence type="predicted"/>
<dbReference type="EMBL" id="FO117623">
    <property type="protein sequence ID" value="CCG04649.1"/>
    <property type="molecule type" value="Genomic_DNA"/>
</dbReference>
<evidence type="ECO:0000256" key="8">
    <source>
        <dbReference type="ARBA" id="ARBA00049819"/>
    </source>
</evidence>
<dbReference type="Gene3D" id="3.40.50.300">
    <property type="entry name" value="P-loop containing nucleotide triphosphate hydrolases"/>
    <property type="match status" value="2"/>
</dbReference>
<accession>H6RWM8</accession>
<evidence type="ECO:0000256" key="7">
    <source>
        <dbReference type="ARBA" id="ARBA00023204"/>
    </source>
</evidence>
<dbReference type="GO" id="GO:0003678">
    <property type="term" value="F:DNA helicase activity"/>
    <property type="evidence" value="ECO:0007669"/>
    <property type="project" value="TreeGrafter"/>
</dbReference>
<dbReference type="Pfam" id="PF17191">
    <property type="entry name" value="RecG_wedge"/>
    <property type="match status" value="1"/>
</dbReference>
<evidence type="ECO:0000256" key="3">
    <source>
        <dbReference type="ARBA" id="ARBA00022801"/>
    </source>
</evidence>
<dbReference type="SUPFAM" id="SSF50249">
    <property type="entry name" value="Nucleic acid-binding proteins"/>
    <property type="match status" value="1"/>
</dbReference>
<dbReference type="InterPro" id="IPR033454">
    <property type="entry name" value="RecG_wedge"/>
</dbReference>
<evidence type="ECO:0000256" key="4">
    <source>
        <dbReference type="ARBA" id="ARBA00022806"/>
    </source>
</evidence>
<organism evidence="12 13">
    <name type="scientific">Blastococcus saxobsidens (strain DD2)</name>
    <dbReference type="NCBI Taxonomy" id="1146883"/>
    <lineage>
        <taxon>Bacteria</taxon>
        <taxon>Bacillati</taxon>
        <taxon>Actinomycetota</taxon>
        <taxon>Actinomycetes</taxon>
        <taxon>Geodermatophilales</taxon>
        <taxon>Geodermatophilaceae</taxon>
        <taxon>Blastococcus</taxon>
    </lineage>
</organism>
<dbReference type="InterPro" id="IPR012340">
    <property type="entry name" value="NA-bd_OB-fold"/>
</dbReference>
<dbReference type="InterPro" id="IPR045562">
    <property type="entry name" value="RecG_dom3_C"/>
</dbReference>
<dbReference type="CDD" id="cd04488">
    <property type="entry name" value="RecG_wedge_OBF"/>
    <property type="match status" value="1"/>
</dbReference>
<evidence type="ECO:0000313" key="13">
    <source>
        <dbReference type="Proteomes" id="UP000007517"/>
    </source>
</evidence>
<dbReference type="Gene3D" id="2.40.50.140">
    <property type="entry name" value="Nucleic acid-binding proteins"/>
    <property type="match status" value="1"/>
</dbReference>
<dbReference type="SMART" id="SM00487">
    <property type="entry name" value="DEXDc"/>
    <property type="match status" value="1"/>
</dbReference>
<dbReference type="Pfam" id="PF00270">
    <property type="entry name" value="DEAD"/>
    <property type="match status" value="1"/>
</dbReference>
<evidence type="ECO:0000256" key="9">
    <source>
        <dbReference type="SAM" id="MobiDB-lite"/>
    </source>
</evidence>
<reference evidence="12 13" key="1">
    <citation type="journal article" date="2012" name="J. Bacteriol.">
        <title>Genome Sequence of Blastococcus saxobsidens DD2, a Stone-Inhabiting Bacterium.</title>
        <authorList>
            <person name="Chouaia B."/>
            <person name="Crotti E."/>
            <person name="Brusetti L."/>
            <person name="Daffonchio D."/>
            <person name="Essoussi I."/>
            <person name="Nouioui I."/>
            <person name="Sbissi I."/>
            <person name="Ghodhbane-Gtari F."/>
            <person name="Gtari M."/>
            <person name="Vacherie B."/>
            <person name="Barbe V."/>
            <person name="Medigue C."/>
            <person name="Gury J."/>
            <person name="Pujic P."/>
            <person name="Normand P."/>
        </authorList>
    </citation>
    <scope>NUCLEOTIDE SEQUENCE [LARGE SCALE GENOMIC DNA]</scope>
    <source>
        <strain evidence="12 13">DD2</strain>
    </source>
</reference>
<dbReference type="GO" id="GO:0005524">
    <property type="term" value="F:ATP binding"/>
    <property type="evidence" value="ECO:0007669"/>
    <property type="project" value="UniProtKB-KW"/>
</dbReference>
<reference evidence="13" key="2">
    <citation type="submission" date="2012-02" db="EMBL/GenBank/DDBJ databases">
        <title>Complete genome sequence of Blastococcus saxobsidens strain DD2.</title>
        <authorList>
            <person name="Genoscope."/>
        </authorList>
    </citation>
    <scope>NUCLEOTIDE SEQUENCE [LARGE SCALE GENOMIC DNA]</scope>
    <source>
        <strain evidence="13">DD2</strain>
    </source>
</reference>
<dbReference type="Pfam" id="PF19833">
    <property type="entry name" value="RecG_dom3_C"/>
    <property type="match status" value="1"/>
</dbReference>
<dbReference type="InterPro" id="IPR014001">
    <property type="entry name" value="Helicase_ATP-bd"/>
</dbReference>
<keyword evidence="2" id="KW-0227">DNA damage</keyword>
<gene>
    <name evidence="12" type="primary">recG</name>
    <name evidence="12" type="ordered locus">BLASA_3814</name>
</gene>
<feature type="region of interest" description="Disordered" evidence="9">
    <location>
        <begin position="502"/>
        <end position="529"/>
    </location>
</feature>
<dbReference type="Pfam" id="PF00271">
    <property type="entry name" value="Helicase_C"/>
    <property type="match status" value="1"/>
</dbReference>
<dbReference type="GO" id="GO:0003677">
    <property type="term" value="F:DNA binding"/>
    <property type="evidence" value="ECO:0007669"/>
    <property type="project" value="UniProtKB-KW"/>
</dbReference>
<dbReference type="InterPro" id="IPR047112">
    <property type="entry name" value="RecG/Mfd"/>
</dbReference>
<feature type="domain" description="Helicase ATP-binding" evidence="10">
    <location>
        <begin position="281"/>
        <end position="454"/>
    </location>
</feature>
<evidence type="ECO:0000259" key="10">
    <source>
        <dbReference type="PROSITE" id="PS51192"/>
    </source>
</evidence>
<dbReference type="AlphaFoldDB" id="H6RWM8"/>
<dbReference type="PANTHER" id="PTHR47964:SF1">
    <property type="entry name" value="ATP-DEPENDENT DNA HELICASE HOMOLOG RECG, CHLOROPLASTIC"/>
    <property type="match status" value="1"/>
</dbReference>
<dbReference type="eggNOG" id="COG1200">
    <property type="taxonomic scope" value="Bacteria"/>
</dbReference>
<evidence type="ECO:0000313" key="12">
    <source>
        <dbReference type="EMBL" id="CCG04649.1"/>
    </source>
</evidence>
<keyword evidence="13" id="KW-1185">Reference proteome</keyword>